<comment type="similarity">
    <text evidence="1">Belongs to the transglycosylase Slt family.</text>
</comment>
<feature type="domain" description="LysM" evidence="2">
    <location>
        <begin position="423"/>
        <end position="466"/>
    </location>
</feature>
<dbReference type="EMBL" id="DRTD01000201">
    <property type="protein sequence ID" value="HHE54679.1"/>
    <property type="molecule type" value="Genomic_DNA"/>
</dbReference>
<dbReference type="GO" id="GO:0016020">
    <property type="term" value="C:membrane"/>
    <property type="evidence" value="ECO:0007669"/>
    <property type="project" value="InterPro"/>
</dbReference>
<protein>
    <submittedName>
        <fullName evidence="3">LysM peptidoglycan-binding domain-containing protein</fullName>
    </submittedName>
</protein>
<comment type="caution">
    <text evidence="3">The sequence shown here is derived from an EMBL/GenBank/DDBJ whole genome shotgun (WGS) entry which is preliminary data.</text>
</comment>
<dbReference type="Pfam" id="PF01464">
    <property type="entry name" value="SLT"/>
    <property type="match status" value="1"/>
</dbReference>
<dbReference type="GO" id="GO:0008932">
    <property type="term" value="F:lytic endotransglycosylase activity"/>
    <property type="evidence" value="ECO:0007669"/>
    <property type="project" value="TreeGrafter"/>
</dbReference>
<proteinExistence type="inferred from homology"/>
<organism evidence="3">
    <name type="scientific">Caldithrix abyssi</name>
    <dbReference type="NCBI Taxonomy" id="187145"/>
    <lineage>
        <taxon>Bacteria</taxon>
        <taxon>Pseudomonadati</taxon>
        <taxon>Calditrichota</taxon>
        <taxon>Calditrichia</taxon>
        <taxon>Calditrichales</taxon>
        <taxon>Calditrichaceae</taxon>
        <taxon>Caldithrix</taxon>
    </lineage>
</organism>
<dbReference type="GO" id="GO:0000270">
    <property type="term" value="P:peptidoglycan metabolic process"/>
    <property type="evidence" value="ECO:0007669"/>
    <property type="project" value="InterPro"/>
</dbReference>
<sequence length="621" mass="72521">MLMHFRKISIFVGFLLILQACQPKPVVQKNDLISKNWPHSLPDSLWISQNLVERMENLKSYYHDALRKLAEGDTIGAQIYFEQAFNQLAELSDEDRNTLSYWTELDSMLQQLDSTYQRVYLGVGGEQELEAEEVREDITQLEELNFPDSVLFGEGTVVDSSGPIPITLNSKVRLAIKYFQTKGRKVFSRWLQRSGRYEKIIKQILSEEGVPEDIFYLAMIESGFQPRARSYARAVGIWQFISSTGRYYGLRHNWWFDERRDVFKATRAAAKHLKHLYQEFGDWYLAMAGYNCNPKKVKYNMRRYRTNDFWKLRRLPRQTKNYIPTFLAATIIARNPEKFGFYIKKDPSLEVDTVLISESVDLNVIARIVDTTYAYIREINPAILRWVTPPGVKNFTLYLPKGTKEKFKEEYKKIPDSQKRSWVRHRVRSGEALSLIARKYHTSVSVIKSINKLRSNLIRAGQYLLIPVPQNKAHYYASLNKSRSRSTKRKRTISHSKVIPKLPGAKKVIYEVKPGDTLGDIAEKFNTRASYIRRWNGLRYGYYIYPKKKVTIWVAKSLTQKVKDSDTHKIDDNATYYTVKTGDTLWDISRKYGVSIEELKRLNNMRSVRIRPGDKIKVSQN</sequence>
<dbReference type="Pfam" id="PF01476">
    <property type="entry name" value="LysM"/>
    <property type="match status" value="3"/>
</dbReference>
<dbReference type="PROSITE" id="PS51257">
    <property type="entry name" value="PROKAR_LIPOPROTEIN"/>
    <property type="match status" value="1"/>
</dbReference>
<dbReference type="PANTHER" id="PTHR33734">
    <property type="entry name" value="LYSM DOMAIN-CONTAINING GPI-ANCHORED PROTEIN 2"/>
    <property type="match status" value="1"/>
</dbReference>
<gene>
    <name evidence="3" type="ORF">ENL21_02775</name>
</gene>
<dbReference type="InterPro" id="IPR023346">
    <property type="entry name" value="Lysozyme-like_dom_sf"/>
</dbReference>
<dbReference type="AlphaFoldDB" id="A0A7V5H2L5"/>
<dbReference type="InterPro" id="IPR008258">
    <property type="entry name" value="Transglycosylase_SLT_dom_1"/>
</dbReference>
<dbReference type="SMART" id="SM00257">
    <property type="entry name" value="LysM"/>
    <property type="match status" value="3"/>
</dbReference>
<dbReference type="PROSITE" id="PS51782">
    <property type="entry name" value="LYSM"/>
    <property type="match status" value="3"/>
</dbReference>
<dbReference type="CDD" id="cd16894">
    <property type="entry name" value="MltD-like"/>
    <property type="match status" value="1"/>
</dbReference>
<evidence type="ECO:0000259" key="2">
    <source>
        <dbReference type="PROSITE" id="PS51782"/>
    </source>
</evidence>
<dbReference type="CDD" id="cd00118">
    <property type="entry name" value="LysM"/>
    <property type="match status" value="3"/>
</dbReference>
<accession>A0A7V5H2L5</accession>
<dbReference type="SUPFAM" id="SSF54106">
    <property type="entry name" value="LysM domain"/>
    <property type="match status" value="3"/>
</dbReference>
<dbReference type="Proteomes" id="UP000886111">
    <property type="component" value="Unassembled WGS sequence"/>
</dbReference>
<dbReference type="Gene3D" id="1.10.530.10">
    <property type="match status" value="1"/>
</dbReference>
<feature type="domain" description="LysM" evidence="2">
    <location>
        <begin position="575"/>
        <end position="618"/>
    </location>
</feature>
<evidence type="ECO:0000256" key="1">
    <source>
        <dbReference type="ARBA" id="ARBA00007734"/>
    </source>
</evidence>
<feature type="domain" description="LysM" evidence="2">
    <location>
        <begin position="508"/>
        <end position="552"/>
    </location>
</feature>
<dbReference type="SUPFAM" id="SSF53955">
    <property type="entry name" value="Lysozyme-like"/>
    <property type="match status" value="1"/>
</dbReference>
<dbReference type="PROSITE" id="PS00922">
    <property type="entry name" value="TRANSGLYCOSYLASE"/>
    <property type="match status" value="1"/>
</dbReference>
<reference evidence="3" key="1">
    <citation type="journal article" date="2020" name="mSystems">
        <title>Genome- and Community-Level Interaction Insights into Carbon Utilization and Element Cycling Functions of Hydrothermarchaeota in Hydrothermal Sediment.</title>
        <authorList>
            <person name="Zhou Z."/>
            <person name="Liu Y."/>
            <person name="Xu W."/>
            <person name="Pan J."/>
            <person name="Luo Z.H."/>
            <person name="Li M."/>
        </authorList>
    </citation>
    <scope>NUCLEOTIDE SEQUENCE [LARGE SCALE GENOMIC DNA]</scope>
    <source>
        <strain evidence="3">HyVt-76</strain>
    </source>
</reference>
<name>A0A7V5H2L5_CALAY</name>
<dbReference type="InterPro" id="IPR036779">
    <property type="entry name" value="LysM_dom_sf"/>
</dbReference>
<evidence type="ECO:0000313" key="3">
    <source>
        <dbReference type="EMBL" id="HHE54679.1"/>
    </source>
</evidence>
<dbReference type="InterPro" id="IPR000189">
    <property type="entry name" value="Transglyc_AS"/>
</dbReference>
<dbReference type="PANTHER" id="PTHR33734:SF22">
    <property type="entry name" value="MEMBRANE-BOUND LYTIC MUREIN TRANSGLYCOSYLASE D"/>
    <property type="match status" value="1"/>
</dbReference>
<dbReference type="Gene3D" id="3.10.350.10">
    <property type="entry name" value="LysM domain"/>
    <property type="match status" value="3"/>
</dbReference>
<dbReference type="InterPro" id="IPR018392">
    <property type="entry name" value="LysM"/>
</dbReference>